<dbReference type="EMBL" id="LIAE01010538">
    <property type="protein sequence ID" value="PAV59260.1"/>
    <property type="molecule type" value="Genomic_DNA"/>
</dbReference>
<evidence type="ECO:0000313" key="3">
    <source>
        <dbReference type="Proteomes" id="UP000218231"/>
    </source>
</evidence>
<keyword evidence="1" id="KW-0560">Oxidoreductase</keyword>
<dbReference type="Gene3D" id="3.40.50.720">
    <property type="entry name" value="NAD(P)-binding Rossmann-like Domain"/>
    <property type="match status" value="1"/>
</dbReference>
<evidence type="ECO:0000256" key="1">
    <source>
        <dbReference type="ARBA" id="ARBA00023002"/>
    </source>
</evidence>
<comment type="caution">
    <text evidence="2">The sequence shown here is derived from an EMBL/GenBank/DDBJ whole genome shotgun (WGS) entry which is preliminary data.</text>
</comment>
<dbReference type="PRINTS" id="PR00081">
    <property type="entry name" value="GDHRDH"/>
</dbReference>
<dbReference type="Proteomes" id="UP000218231">
    <property type="component" value="Unassembled WGS sequence"/>
</dbReference>
<dbReference type="InterPro" id="IPR036291">
    <property type="entry name" value="NAD(P)-bd_dom_sf"/>
</dbReference>
<proteinExistence type="predicted"/>
<dbReference type="PANTHER" id="PTHR43313:SF34">
    <property type="entry name" value="RETINOL DEHYDROGENASE 7"/>
    <property type="match status" value="1"/>
</dbReference>
<protein>
    <submittedName>
        <fullName evidence="2">Uncharacterized protein</fullName>
    </submittedName>
</protein>
<dbReference type="Pfam" id="PF00106">
    <property type="entry name" value="adh_short"/>
    <property type="match status" value="1"/>
</dbReference>
<keyword evidence="3" id="KW-1185">Reference proteome</keyword>
<dbReference type="STRING" id="2018661.A0A2A2JBV9"/>
<dbReference type="OrthoDB" id="294295at2759"/>
<organism evidence="2 3">
    <name type="scientific">Diploscapter pachys</name>
    <dbReference type="NCBI Taxonomy" id="2018661"/>
    <lineage>
        <taxon>Eukaryota</taxon>
        <taxon>Metazoa</taxon>
        <taxon>Ecdysozoa</taxon>
        <taxon>Nematoda</taxon>
        <taxon>Chromadorea</taxon>
        <taxon>Rhabditida</taxon>
        <taxon>Rhabditina</taxon>
        <taxon>Rhabditomorpha</taxon>
        <taxon>Rhabditoidea</taxon>
        <taxon>Rhabditidae</taxon>
        <taxon>Diploscapter</taxon>
    </lineage>
</organism>
<dbReference type="PANTHER" id="PTHR43313">
    <property type="entry name" value="SHORT-CHAIN DEHYDROGENASE/REDUCTASE FAMILY 9C"/>
    <property type="match status" value="1"/>
</dbReference>
<dbReference type="GO" id="GO:0016491">
    <property type="term" value="F:oxidoreductase activity"/>
    <property type="evidence" value="ECO:0007669"/>
    <property type="project" value="UniProtKB-KW"/>
</dbReference>
<dbReference type="AlphaFoldDB" id="A0A2A2JBV9"/>
<name>A0A2A2JBV9_9BILA</name>
<dbReference type="InterPro" id="IPR020904">
    <property type="entry name" value="Sc_DH/Rdtase_CS"/>
</dbReference>
<accession>A0A2A2JBV9</accession>
<dbReference type="GO" id="GO:0008202">
    <property type="term" value="P:steroid metabolic process"/>
    <property type="evidence" value="ECO:0007669"/>
    <property type="project" value="TreeGrafter"/>
</dbReference>
<dbReference type="InterPro" id="IPR002347">
    <property type="entry name" value="SDR_fam"/>
</dbReference>
<gene>
    <name evidence="2" type="ORF">WR25_09902</name>
</gene>
<sequence>MVCWLTALAVGTIIFLIARFLWELIPAPGDIRDKAVLITGCDSGFGRALALKCVKNGFTVFAGCLTKQGGDGLAKEAASDRLHVVSLDVSKDESVAEAKKVVEQKLGSKKLWGIVNNAGIFSCYGPDDWVSLDAYKLGIEVNCLGVIRVTQAFKQHVKATKGRIVTVTSINGRLSSPAAGPYVVSKFGAEAYLDALRQELFHFDVKVSILEPGMFKTPLLDKKAMIDRVEGAWAKLPESTREEYGEKFKNYFAKAWNTTFHKMASENIYYVVDNYYHALTARFPRHRYYCGWDAKLLYVPMSLAPSWLTDAALRSIAGQEVVPACLEEKLKKAE</sequence>
<dbReference type="SUPFAM" id="SSF51735">
    <property type="entry name" value="NAD(P)-binding Rossmann-fold domains"/>
    <property type="match status" value="1"/>
</dbReference>
<evidence type="ECO:0000313" key="2">
    <source>
        <dbReference type="EMBL" id="PAV59260.1"/>
    </source>
</evidence>
<dbReference type="PROSITE" id="PS00061">
    <property type="entry name" value="ADH_SHORT"/>
    <property type="match status" value="1"/>
</dbReference>
<reference evidence="2 3" key="1">
    <citation type="journal article" date="2017" name="Curr. Biol.">
        <title>Genome architecture and evolution of a unichromosomal asexual nematode.</title>
        <authorList>
            <person name="Fradin H."/>
            <person name="Zegar C."/>
            <person name="Gutwein M."/>
            <person name="Lucas J."/>
            <person name="Kovtun M."/>
            <person name="Corcoran D."/>
            <person name="Baugh L.R."/>
            <person name="Kiontke K."/>
            <person name="Gunsalus K."/>
            <person name="Fitch D.H."/>
            <person name="Piano F."/>
        </authorList>
    </citation>
    <scope>NUCLEOTIDE SEQUENCE [LARGE SCALE GENOMIC DNA]</scope>
    <source>
        <strain evidence="2">PF1309</strain>
    </source>
</reference>